<evidence type="ECO:0000256" key="8">
    <source>
        <dbReference type="ARBA" id="ARBA00022967"/>
    </source>
</evidence>
<evidence type="ECO:0000313" key="13">
    <source>
        <dbReference type="EMBL" id="VFU13543.1"/>
    </source>
</evidence>
<dbReference type="InterPro" id="IPR023299">
    <property type="entry name" value="ATPase_P-typ_cyto_dom_N"/>
</dbReference>
<keyword evidence="8" id="KW-1278">Translocase</keyword>
<evidence type="ECO:0000256" key="7">
    <source>
        <dbReference type="ARBA" id="ARBA00022840"/>
    </source>
</evidence>
<dbReference type="NCBIfam" id="TIGR01494">
    <property type="entry name" value="ATPase_P-type"/>
    <property type="match status" value="1"/>
</dbReference>
<dbReference type="InterPro" id="IPR036412">
    <property type="entry name" value="HAD-like_sf"/>
</dbReference>
<dbReference type="Pfam" id="PF00122">
    <property type="entry name" value="E1-E2_ATPase"/>
    <property type="match status" value="1"/>
</dbReference>
<evidence type="ECO:0000256" key="5">
    <source>
        <dbReference type="ARBA" id="ARBA00022723"/>
    </source>
</evidence>
<keyword evidence="3" id="KW-1003">Cell membrane</keyword>
<keyword evidence="5" id="KW-0479">Metal-binding</keyword>
<evidence type="ECO:0000256" key="10">
    <source>
        <dbReference type="ARBA" id="ARBA00023136"/>
    </source>
</evidence>
<keyword evidence="4 11" id="KW-0812">Transmembrane</keyword>
<dbReference type="InterPro" id="IPR008250">
    <property type="entry name" value="ATPase_P-typ_transduc_dom_A_sf"/>
</dbReference>
<dbReference type="PRINTS" id="PR00943">
    <property type="entry name" value="CUATPASE"/>
</dbReference>
<keyword evidence="13" id="KW-0378">Hydrolase</keyword>
<accession>A0A485LY79</accession>
<reference evidence="13" key="1">
    <citation type="submission" date="2019-03" db="EMBL/GenBank/DDBJ databases">
        <authorList>
            <person name="Hao L."/>
        </authorList>
    </citation>
    <scope>NUCLEOTIDE SEQUENCE</scope>
</reference>
<dbReference type="GO" id="GO:0016887">
    <property type="term" value="F:ATP hydrolysis activity"/>
    <property type="evidence" value="ECO:0007669"/>
    <property type="project" value="InterPro"/>
</dbReference>
<dbReference type="InterPro" id="IPR059000">
    <property type="entry name" value="ATPase_P-type_domA"/>
</dbReference>
<evidence type="ECO:0000256" key="1">
    <source>
        <dbReference type="ARBA" id="ARBA00004651"/>
    </source>
</evidence>
<feature type="transmembrane region" description="Helical" evidence="11">
    <location>
        <begin position="327"/>
        <end position="347"/>
    </location>
</feature>
<dbReference type="PRINTS" id="PR00119">
    <property type="entry name" value="CATATPASE"/>
</dbReference>
<comment type="subcellular location">
    <subcellularLocation>
        <location evidence="1">Cell membrane</location>
        <topology evidence="1">Multi-pass membrane protein</topology>
    </subcellularLocation>
</comment>
<comment type="similarity">
    <text evidence="2">Belongs to the cation transport ATPase (P-type) (TC 3.A.3) family. Type IB subfamily.</text>
</comment>
<dbReference type="SUPFAM" id="SSF56784">
    <property type="entry name" value="HAD-like"/>
    <property type="match status" value="1"/>
</dbReference>
<dbReference type="SUPFAM" id="SSF47240">
    <property type="entry name" value="Ferritin-like"/>
    <property type="match status" value="2"/>
</dbReference>
<evidence type="ECO:0000256" key="11">
    <source>
        <dbReference type="SAM" id="Phobius"/>
    </source>
</evidence>
<dbReference type="Gene3D" id="1.10.620.20">
    <property type="entry name" value="Ribonucleotide Reductase, subunit A"/>
    <property type="match status" value="2"/>
</dbReference>
<dbReference type="PROSITE" id="PS00154">
    <property type="entry name" value="ATPASE_E1_E2"/>
    <property type="match status" value="1"/>
</dbReference>
<dbReference type="GO" id="GO:0005524">
    <property type="term" value="F:ATP binding"/>
    <property type="evidence" value="ECO:0007669"/>
    <property type="project" value="UniProtKB-KW"/>
</dbReference>
<dbReference type="SUPFAM" id="SSF81665">
    <property type="entry name" value="Calcium ATPase, transmembrane domain M"/>
    <property type="match status" value="1"/>
</dbReference>
<keyword evidence="10 11" id="KW-0472">Membrane</keyword>
<dbReference type="Gene3D" id="3.40.1110.10">
    <property type="entry name" value="Calcium-transporting ATPase, cytoplasmic domain N"/>
    <property type="match status" value="1"/>
</dbReference>
<dbReference type="Pfam" id="PF04945">
    <property type="entry name" value="YHS"/>
    <property type="match status" value="2"/>
</dbReference>
<dbReference type="EC" id="3.6.3.4" evidence="13"/>
<feature type="domain" description="TRASH" evidence="12">
    <location>
        <begin position="21"/>
        <end position="59"/>
    </location>
</feature>
<gene>
    <name evidence="13" type="primary">actP</name>
    <name evidence="13" type="ORF">SCFA_20013</name>
</gene>
<dbReference type="Pfam" id="PF00702">
    <property type="entry name" value="Hydrolase"/>
    <property type="match status" value="1"/>
</dbReference>
<feature type="transmembrane region" description="Helical" evidence="11">
    <location>
        <begin position="851"/>
        <end position="873"/>
    </location>
</feature>
<dbReference type="SUPFAM" id="SSF81653">
    <property type="entry name" value="Calcium ATPase, transduction domain A"/>
    <property type="match status" value="1"/>
</dbReference>
<dbReference type="InterPro" id="IPR011017">
    <property type="entry name" value="TRASH_dom"/>
</dbReference>
<organism evidence="13">
    <name type="scientific">anaerobic digester metagenome</name>
    <dbReference type="NCBI Taxonomy" id="1263854"/>
    <lineage>
        <taxon>unclassified sequences</taxon>
        <taxon>metagenomes</taxon>
        <taxon>ecological metagenomes</taxon>
    </lineage>
</organism>
<dbReference type="AlphaFoldDB" id="A0A485LY79"/>
<dbReference type="GO" id="GO:0005507">
    <property type="term" value="F:copper ion binding"/>
    <property type="evidence" value="ECO:0007669"/>
    <property type="project" value="TreeGrafter"/>
</dbReference>
<evidence type="ECO:0000256" key="4">
    <source>
        <dbReference type="ARBA" id="ARBA00022692"/>
    </source>
</evidence>
<dbReference type="InterPro" id="IPR027256">
    <property type="entry name" value="P-typ_ATPase_IB"/>
</dbReference>
<evidence type="ECO:0000259" key="12">
    <source>
        <dbReference type="SMART" id="SM00746"/>
    </source>
</evidence>
<feature type="transmembrane region" description="Helical" evidence="11">
    <location>
        <begin position="510"/>
        <end position="533"/>
    </location>
</feature>
<dbReference type="GO" id="GO:0055070">
    <property type="term" value="P:copper ion homeostasis"/>
    <property type="evidence" value="ECO:0007669"/>
    <property type="project" value="TreeGrafter"/>
</dbReference>
<dbReference type="Gene3D" id="2.70.150.10">
    <property type="entry name" value="Calcium-transporting ATPase, cytoplasmic transduction domain A"/>
    <property type="match status" value="1"/>
</dbReference>
<dbReference type="InterPro" id="IPR045800">
    <property type="entry name" value="HMBD"/>
</dbReference>
<evidence type="ECO:0000256" key="2">
    <source>
        <dbReference type="ARBA" id="ARBA00006024"/>
    </source>
</evidence>
<keyword evidence="9 11" id="KW-1133">Transmembrane helix</keyword>
<feature type="transmembrane region" description="Helical" evidence="11">
    <location>
        <begin position="482"/>
        <end position="504"/>
    </location>
</feature>
<dbReference type="InterPro" id="IPR007029">
    <property type="entry name" value="YHS_dom"/>
</dbReference>
<keyword evidence="6" id="KW-0547">Nucleotide-binding</keyword>
<dbReference type="InterPro" id="IPR018303">
    <property type="entry name" value="ATPase_P-typ_P_site"/>
</dbReference>
<dbReference type="InterPro" id="IPR044492">
    <property type="entry name" value="P_typ_ATPase_HD_dom"/>
</dbReference>
<dbReference type="SFLD" id="SFLDG00002">
    <property type="entry name" value="C1.7:_P-type_atpase_like"/>
    <property type="match status" value="1"/>
</dbReference>
<dbReference type="InterPro" id="IPR012348">
    <property type="entry name" value="RNR-like"/>
</dbReference>
<dbReference type="NCBIfam" id="TIGR01511">
    <property type="entry name" value="ATPase-IB1_Cu"/>
    <property type="match status" value="1"/>
</dbReference>
<evidence type="ECO:0000256" key="3">
    <source>
        <dbReference type="ARBA" id="ARBA00022475"/>
    </source>
</evidence>
<feature type="transmembrane region" description="Helical" evidence="11">
    <location>
        <begin position="254"/>
        <end position="277"/>
    </location>
</feature>
<dbReference type="SFLD" id="SFLDF00027">
    <property type="entry name" value="p-type_atpase"/>
    <property type="match status" value="1"/>
</dbReference>
<dbReference type="InterPro" id="IPR001757">
    <property type="entry name" value="P_typ_ATPase"/>
</dbReference>
<dbReference type="PANTHER" id="PTHR43520">
    <property type="entry name" value="ATP7, ISOFORM B"/>
    <property type="match status" value="1"/>
</dbReference>
<dbReference type="SMART" id="SM00746">
    <property type="entry name" value="TRASH"/>
    <property type="match status" value="2"/>
</dbReference>
<keyword evidence="7" id="KW-0067">ATP-binding</keyword>
<dbReference type="InterPro" id="IPR023214">
    <property type="entry name" value="HAD_sf"/>
</dbReference>
<dbReference type="Gene3D" id="3.40.50.1000">
    <property type="entry name" value="HAD superfamily/HAD-like"/>
    <property type="match status" value="1"/>
</dbReference>
<dbReference type="GO" id="GO:0043682">
    <property type="term" value="F:P-type divalent copper transporter activity"/>
    <property type="evidence" value="ECO:0007669"/>
    <property type="project" value="TreeGrafter"/>
</dbReference>
<name>A0A485LY79_9ZZZZ</name>
<feature type="domain" description="TRASH" evidence="12">
    <location>
        <begin position="78"/>
        <end position="116"/>
    </location>
</feature>
<dbReference type="Pfam" id="PF19335">
    <property type="entry name" value="HMBD"/>
    <property type="match status" value="2"/>
</dbReference>
<dbReference type="CDD" id="cd02094">
    <property type="entry name" value="P-type_ATPase_Cu-like"/>
    <property type="match status" value="1"/>
</dbReference>
<dbReference type="GO" id="GO:0016491">
    <property type="term" value="F:oxidoreductase activity"/>
    <property type="evidence" value="ECO:0007669"/>
    <property type="project" value="InterPro"/>
</dbReference>
<evidence type="ECO:0000256" key="6">
    <source>
        <dbReference type="ARBA" id="ARBA00022741"/>
    </source>
</evidence>
<proteinExistence type="inferred from homology"/>
<dbReference type="PANTHER" id="PTHR43520:SF8">
    <property type="entry name" value="P-TYPE CU(+) TRANSPORTER"/>
    <property type="match status" value="1"/>
</dbReference>
<dbReference type="FunFam" id="2.70.150.10:FF:000020">
    <property type="entry name" value="Copper-exporting P-type ATPase A"/>
    <property type="match status" value="1"/>
</dbReference>
<dbReference type="EMBL" id="CAADRM010000081">
    <property type="protein sequence ID" value="VFU13543.1"/>
    <property type="molecule type" value="Genomic_DNA"/>
</dbReference>
<dbReference type="InterPro" id="IPR023298">
    <property type="entry name" value="ATPase_P-typ_TM_dom_sf"/>
</dbReference>
<feature type="transmembrane region" description="Helical" evidence="11">
    <location>
        <begin position="223"/>
        <end position="242"/>
    </location>
</feature>
<feature type="transmembrane region" description="Helical" evidence="11">
    <location>
        <begin position="826"/>
        <end position="845"/>
    </location>
</feature>
<protein>
    <submittedName>
        <fullName evidence="13">Copper-transporting P-type ATPase</fullName>
        <ecNumber evidence="13">3.6.3.4</ecNumber>
    </submittedName>
</protein>
<dbReference type="InterPro" id="IPR009078">
    <property type="entry name" value="Ferritin-like_SF"/>
</dbReference>
<dbReference type="GO" id="GO:0005886">
    <property type="term" value="C:plasma membrane"/>
    <property type="evidence" value="ECO:0007669"/>
    <property type="project" value="UniProtKB-SubCell"/>
</dbReference>
<dbReference type="NCBIfam" id="TIGR01525">
    <property type="entry name" value="ATPase-IB_hvy"/>
    <property type="match status" value="1"/>
</dbReference>
<evidence type="ECO:0000256" key="9">
    <source>
        <dbReference type="ARBA" id="ARBA00022989"/>
    </source>
</evidence>
<dbReference type="SFLD" id="SFLDS00003">
    <property type="entry name" value="Haloacid_Dehalogenase"/>
    <property type="match status" value="1"/>
</dbReference>
<feature type="transmembrane region" description="Helical" evidence="11">
    <location>
        <begin position="289"/>
        <end position="315"/>
    </location>
</feature>
<sequence length="882" mass="94452">MSDLKPKKSCCETGEPREFRDPVCGMITTDRDAYMPLDYRRKTYFFCCEHCRRKFSENPEKYLSEPDVREAGPREIKDPVCGMVTTNPDAYLPFEYRGKTYYFCSEHCRKKFRENPEKYLHPAEERAVPAPATADRAHGYCCPMHPEVQSPVPASCTKCGMALEPALPGAFPGPKQWTCPMHPEVVRNEPGSCPLCGMALEPLSPSEAGDEESAEYRDMKTRFVVSAVLTIPIALIAMRSMIPGGAFLDALAPAGAFLWIELLLATPVVLWGGWPFFVRAWQSLVFKSLNMFTLIGLGVAVSYGYSLVAALFPGIFPESFRGMDGTIGVYFEAAAVITTLVLLGQVLELKARSKTGEAIRSLLSLAPKKARRIDAQGHEEDVPLDMVHPGDRLRVLPGEKVPTDGTVIEGSSNVDESMITGEPVPVQKLSGDPVVGGTINGNGTLVMEATRVGADTLLAQIVALTAQAQRSRAPIQRLADVVSAYFVPAIVLVALLTFGLWVWIGPEPRFAYAIIAAVSVLIVACPCALGLATPMSIMVATGKGATMGLLFRNAEAIETLGKIDTLVVDKTGTLTRGKPALTHVRTIGGMEEQSLLGYAASIEKASGHPLAQAVVAGALDRGATIREVRDFTNVPGKGVIGTVSGHRVILGNRALFEDEGVSISELADEAEDKRKKGQTIMFVAVDGRPAGFLGVSDPIKETSFEAIRALHRQGIRIVMLTGDHEATARAVAGELGIDEVVADVLPADKESVVRRLQEEGRIVAMAGDGINDAPSLARAQVGIAMGGGSDIAMESAQVTLVKGDLKGLVSAILLSRATMRNIKQNLFFAFVYNALSVPIAAGVLYPFLGIILSPMIAAAAMSLSSVSVISNALRLKGKAITA</sequence>